<dbReference type="Proteomes" id="UP000633619">
    <property type="component" value="Unassembled WGS sequence"/>
</dbReference>
<gene>
    <name evidence="1" type="ORF">I8U20_13535</name>
</gene>
<dbReference type="InterPro" id="IPR026988">
    <property type="entry name" value="YaaC-like"/>
</dbReference>
<dbReference type="EMBL" id="JAECVW010000013">
    <property type="protein sequence ID" value="MBH8596325.1"/>
    <property type="molecule type" value="Genomic_DNA"/>
</dbReference>
<comment type="caution">
    <text evidence="1">The sequence shown here is derived from an EMBL/GenBank/DDBJ whole genome shotgun (WGS) entry which is preliminary data.</text>
</comment>
<reference evidence="1 2" key="1">
    <citation type="submission" date="2020-12" db="EMBL/GenBank/DDBJ databases">
        <title>WGS of Thermoactinomyces spp.</title>
        <authorList>
            <person name="Cheng K."/>
        </authorList>
    </citation>
    <scope>NUCLEOTIDE SEQUENCE [LARGE SCALE GENOMIC DNA]</scope>
    <source>
        <strain evidence="2">CICC 10671\DSM 43846</strain>
    </source>
</reference>
<dbReference type="AlphaFoldDB" id="A0A8I1DG69"/>
<keyword evidence="2" id="KW-1185">Reference proteome</keyword>
<name>A0A8I1DG69_THEIN</name>
<dbReference type="Pfam" id="PF14175">
    <property type="entry name" value="YaaC"/>
    <property type="match status" value="1"/>
</dbReference>
<proteinExistence type="predicted"/>
<accession>A0A8I1DG69</accession>
<evidence type="ECO:0000313" key="2">
    <source>
        <dbReference type="Proteomes" id="UP000633619"/>
    </source>
</evidence>
<organism evidence="1 2">
    <name type="scientific">Thermoactinomyces intermedius</name>
    <dbReference type="NCBI Taxonomy" id="2024"/>
    <lineage>
        <taxon>Bacteria</taxon>
        <taxon>Bacillati</taxon>
        <taxon>Bacillota</taxon>
        <taxon>Bacilli</taxon>
        <taxon>Bacillales</taxon>
        <taxon>Thermoactinomycetaceae</taxon>
        <taxon>Thermoactinomyces</taxon>
    </lineage>
</organism>
<sequence>MPFCSDPSARDGFHEPNLFLKLKNEEWARKFLQQKYEDASFKEPGVLAYKNVQSFVAYIRQACSLFQTAGACDQWMQPLLLYYGMMDFFKAWILTKDPDYPKSTAVLRHGLSTRKRKKEPFRFSQDEIRIQKEGLFPYLAELMELPVSAGDSYRVKELLGFLPELQPTYRAIFGECTWFPVDWIPASSLLIVPEKILDQCHLAPSSFVEKLNAQSGEIRFSLHHQEQGALYLNCFASGPPHRLHPWIKKNKKGDHYLYTGNHRPHPLPRVISLMMLCFSMSMLCRYDPPLWEEIMLASVHQEQLMLIHLTDLILYGFPRFMAPLWDWPD</sequence>
<protein>
    <submittedName>
        <fullName evidence="1">Uncharacterized protein</fullName>
    </submittedName>
</protein>
<evidence type="ECO:0000313" key="1">
    <source>
        <dbReference type="EMBL" id="MBH8596325.1"/>
    </source>
</evidence>